<evidence type="ECO:0000313" key="3">
    <source>
        <dbReference type="EnsemblPlants" id="OPUNC09G00590.1"/>
    </source>
</evidence>
<name>A0A0E0LYC0_ORYPU</name>
<feature type="region of interest" description="Disordered" evidence="2">
    <location>
        <begin position="224"/>
        <end position="247"/>
    </location>
</feature>
<dbReference type="PANTHER" id="PTHR33063:SF17">
    <property type="entry name" value="OS06G0271400 PROTEIN"/>
    <property type="match status" value="1"/>
</dbReference>
<evidence type="ECO:0000313" key="4">
    <source>
        <dbReference type="Proteomes" id="UP000026962"/>
    </source>
</evidence>
<dbReference type="EnsemblPlants" id="OPUNC09G00590.1">
    <property type="protein sequence ID" value="OPUNC09G00590.1"/>
    <property type="gene ID" value="OPUNC09G00590"/>
</dbReference>
<dbReference type="AlphaFoldDB" id="A0A0E0LYC0"/>
<evidence type="ECO:0000256" key="1">
    <source>
        <dbReference type="SAM" id="Coils"/>
    </source>
</evidence>
<feature type="compositionally biased region" description="Basic and acidic residues" evidence="2">
    <location>
        <begin position="81"/>
        <end position="91"/>
    </location>
</feature>
<organism evidence="3">
    <name type="scientific">Oryza punctata</name>
    <name type="common">Red rice</name>
    <dbReference type="NCBI Taxonomy" id="4537"/>
    <lineage>
        <taxon>Eukaryota</taxon>
        <taxon>Viridiplantae</taxon>
        <taxon>Streptophyta</taxon>
        <taxon>Embryophyta</taxon>
        <taxon>Tracheophyta</taxon>
        <taxon>Spermatophyta</taxon>
        <taxon>Magnoliopsida</taxon>
        <taxon>Liliopsida</taxon>
        <taxon>Poales</taxon>
        <taxon>Poaceae</taxon>
        <taxon>BOP clade</taxon>
        <taxon>Oryzoideae</taxon>
        <taxon>Oryzeae</taxon>
        <taxon>Oryzinae</taxon>
        <taxon>Oryza</taxon>
    </lineage>
</organism>
<feature type="coiled-coil region" evidence="1">
    <location>
        <begin position="485"/>
        <end position="542"/>
    </location>
</feature>
<keyword evidence="1" id="KW-0175">Coiled coil</keyword>
<dbReference type="HOGENOM" id="CLU_026612_1_1_1"/>
<proteinExistence type="predicted"/>
<feature type="compositionally biased region" description="Acidic residues" evidence="2">
    <location>
        <begin position="237"/>
        <end position="247"/>
    </location>
</feature>
<dbReference type="Proteomes" id="UP000026962">
    <property type="component" value="Chromosome 9"/>
</dbReference>
<dbReference type="eggNOG" id="ENOG502R3XK">
    <property type="taxonomic scope" value="Eukaryota"/>
</dbReference>
<evidence type="ECO:0008006" key="5">
    <source>
        <dbReference type="Google" id="ProtNLM"/>
    </source>
</evidence>
<feature type="compositionally biased region" description="Acidic residues" evidence="2">
    <location>
        <begin position="92"/>
        <end position="105"/>
    </location>
</feature>
<protein>
    <recommendedName>
        <fullName evidence="5">Transposase Tnp1/En/Spm-like domain-containing protein</fullName>
    </recommendedName>
</protein>
<accession>A0A0E0LYC0</accession>
<evidence type="ECO:0000256" key="2">
    <source>
        <dbReference type="SAM" id="MobiDB-lite"/>
    </source>
</evidence>
<dbReference type="OMA" id="EAYEEEW"/>
<dbReference type="Pfam" id="PF03004">
    <property type="entry name" value="Transposase_24"/>
    <property type="match status" value="1"/>
</dbReference>
<reference evidence="3" key="2">
    <citation type="submission" date="2018-05" db="EMBL/GenBank/DDBJ databases">
        <title>OpunRS2 (Oryza punctata Reference Sequence Version 2).</title>
        <authorList>
            <person name="Zhang J."/>
            <person name="Kudrna D."/>
            <person name="Lee S."/>
            <person name="Talag J."/>
            <person name="Welchert J."/>
            <person name="Wing R.A."/>
        </authorList>
    </citation>
    <scope>NUCLEOTIDE SEQUENCE [LARGE SCALE GENOMIC DNA]</scope>
</reference>
<feature type="region of interest" description="Disordered" evidence="2">
    <location>
        <begin position="81"/>
        <end position="131"/>
    </location>
</feature>
<dbReference type="PANTHER" id="PTHR33063">
    <property type="entry name" value="OS02G0583500 PROTEIN"/>
    <property type="match status" value="1"/>
</dbReference>
<sequence>MPPKAQRRCTTAVDIHHNTTLMAPKKKGQAKRPLSVPKITETPLNDYELKRMRTCLQNNAMIRRLGVPALSSIVFGNSVAQRDREKNKDNDNPDFDDNAEDDDLSEGYISNDSLPATKKSKKNTKNVTSVTHHAIGGKRVVAPLQPGKVTRSKKHVAPDVLATREVLVADTQAEIPIQATSEVLAADTQAEIPIQALSEVNAAHTEEGVGWNDDCQMDATPHLDEHTLDDTNVNENTEGDSEDAEAYEEEWIRGPNVGRGLERMSRSKKCKLHVVIEPGKMRPNPVKIAAKFATECNIAVRNHVPIFPKWKDYKDNKKLLRFYINKVGSKFDMDTTASPVRKACVAMMKRVVRQQRHKLKKKYFDPYPLHLVLKTSPVTCMSDLQWLQLVEHWKDEKKMLTCEQSKANRAKVQFHQTTGSRSYDMHIIELAEMEMKIAEPVEDGCEPKSVNDAVCEVLAGKTKKNKFLVNVGINSLPIDSSAGSRRELQAALVEEKQTSADLRELVNIQRQQLDEMVKKMQAAEEERAKNDEEMKQRQAETDTLLRRLMAMIPSSQARI</sequence>
<keyword evidence="4" id="KW-1185">Reference proteome</keyword>
<dbReference type="Gramene" id="OPUNC09G00590.1">
    <property type="protein sequence ID" value="OPUNC09G00590.1"/>
    <property type="gene ID" value="OPUNC09G00590"/>
</dbReference>
<reference evidence="3" key="1">
    <citation type="submission" date="2015-04" db="UniProtKB">
        <authorList>
            <consortium name="EnsemblPlants"/>
        </authorList>
    </citation>
    <scope>IDENTIFICATION</scope>
</reference>
<dbReference type="InterPro" id="IPR004252">
    <property type="entry name" value="Probable_transposase_24"/>
</dbReference>